<evidence type="ECO:0000313" key="3">
    <source>
        <dbReference type="Proteomes" id="UP000252187"/>
    </source>
</evidence>
<accession>A0A365P8Z1</accession>
<proteinExistence type="predicted"/>
<keyword evidence="1" id="KW-0472">Membrane</keyword>
<keyword evidence="1" id="KW-1133">Transmembrane helix</keyword>
<comment type="caution">
    <text evidence="2">The sequence shown here is derived from an EMBL/GenBank/DDBJ whole genome shotgun (WGS) entry which is preliminary data.</text>
</comment>
<organism evidence="2 3">
    <name type="scientific">Dietzia maris</name>
    <dbReference type="NCBI Taxonomy" id="37915"/>
    <lineage>
        <taxon>Bacteria</taxon>
        <taxon>Bacillati</taxon>
        <taxon>Actinomycetota</taxon>
        <taxon>Actinomycetes</taxon>
        <taxon>Mycobacteriales</taxon>
        <taxon>Dietziaceae</taxon>
        <taxon>Dietzia</taxon>
    </lineage>
</organism>
<dbReference type="Proteomes" id="UP000252187">
    <property type="component" value="Unassembled WGS sequence"/>
</dbReference>
<evidence type="ECO:0000313" key="2">
    <source>
        <dbReference type="EMBL" id="RBA33868.1"/>
    </source>
</evidence>
<sequence length="69" mass="7968">MTAFLEFWDRVELWLATLPFPLQVMILLVMGLPLFFLVAVAVEKGADVLVHRFRALVAPRTVETRKEVR</sequence>
<name>A0A365P8Z1_9ACTN</name>
<keyword evidence="1" id="KW-0812">Transmembrane</keyword>
<feature type="transmembrane region" description="Helical" evidence="1">
    <location>
        <begin position="20"/>
        <end position="42"/>
    </location>
</feature>
<dbReference type="AlphaFoldDB" id="A0A365P8Z1"/>
<dbReference type="RefSeq" id="WP_119192825.1">
    <property type="nucleotide sequence ID" value="NZ_JAPWIO010000007.1"/>
</dbReference>
<evidence type="ECO:0000256" key="1">
    <source>
        <dbReference type="SAM" id="Phobius"/>
    </source>
</evidence>
<dbReference type="EMBL" id="QNTT01000029">
    <property type="protein sequence ID" value="RBA33868.1"/>
    <property type="molecule type" value="Genomic_DNA"/>
</dbReference>
<protein>
    <submittedName>
        <fullName evidence="2">Uncharacterized protein</fullName>
    </submittedName>
</protein>
<reference evidence="2 3" key="1">
    <citation type="submission" date="2018-06" db="EMBL/GenBank/DDBJ databases">
        <title>Whole genome sequencing of four bacterial strains from South Shetland trench revealing bio-synthetic gene clusters.</title>
        <authorList>
            <person name="Abdel-Mageed W.M."/>
            <person name="Lehri B."/>
            <person name="Jarmusch S.A."/>
            <person name="Miranda K."/>
            <person name="Goodfellow M."/>
            <person name="Jaspars M."/>
            <person name="Karlyshev A.V."/>
        </authorList>
    </citation>
    <scope>NUCLEOTIDE SEQUENCE [LARGE SCALE GENOMIC DNA]</scope>
    <source>
        <strain evidence="2 3">SST1</strain>
    </source>
</reference>
<gene>
    <name evidence="2" type="ORF">DQ226_11415</name>
</gene>